<organism evidence="2 3">
    <name type="scientific">Endocarpon pusillum</name>
    <dbReference type="NCBI Taxonomy" id="364733"/>
    <lineage>
        <taxon>Eukaryota</taxon>
        <taxon>Fungi</taxon>
        <taxon>Dikarya</taxon>
        <taxon>Ascomycota</taxon>
        <taxon>Pezizomycotina</taxon>
        <taxon>Eurotiomycetes</taxon>
        <taxon>Chaetothyriomycetidae</taxon>
        <taxon>Verrucariales</taxon>
        <taxon>Verrucariaceae</taxon>
        <taxon>Endocarpon</taxon>
    </lineage>
</organism>
<dbReference type="AlphaFoldDB" id="A0A8H7E6P3"/>
<gene>
    <name evidence="2" type="ORF">GJ744_006919</name>
</gene>
<reference evidence="2" key="1">
    <citation type="submission" date="2020-02" db="EMBL/GenBank/DDBJ databases">
        <authorList>
            <person name="Palmer J.M."/>
        </authorList>
    </citation>
    <scope>NUCLEOTIDE SEQUENCE</scope>
    <source>
        <strain evidence="2">EPUS1.4</strain>
        <tissue evidence="2">Thallus</tissue>
    </source>
</reference>
<evidence type="ECO:0000256" key="1">
    <source>
        <dbReference type="SAM" id="MobiDB-lite"/>
    </source>
</evidence>
<proteinExistence type="predicted"/>
<protein>
    <submittedName>
        <fullName evidence="2">Uncharacterized protein</fullName>
    </submittedName>
</protein>
<dbReference type="EMBL" id="JAACFV010000032">
    <property type="protein sequence ID" value="KAF7510223.1"/>
    <property type="molecule type" value="Genomic_DNA"/>
</dbReference>
<evidence type="ECO:0000313" key="3">
    <source>
        <dbReference type="Proteomes" id="UP000606974"/>
    </source>
</evidence>
<name>A0A8H7E6P3_9EURO</name>
<accession>A0A8H7E6P3</accession>
<comment type="caution">
    <text evidence="2">The sequence shown here is derived from an EMBL/GenBank/DDBJ whole genome shotgun (WGS) entry which is preliminary data.</text>
</comment>
<sequence>MKSNQMANATFGHRFLGHVPGTWTKGVPDLSLWIMHIYFLATAFSQAGRAACHSGSICTGLPEQNRYIPRNDYPPKGQGTGLPGSSQSLSHASSKHKLVSKYLHLLAIKDSFAAGVRTHLQLQDGPQKTLMVMLLNHHPFVLS</sequence>
<keyword evidence="3" id="KW-1185">Reference proteome</keyword>
<feature type="region of interest" description="Disordered" evidence="1">
    <location>
        <begin position="68"/>
        <end position="90"/>
    </location>
</feature>
<evidence type="ECO:0000313" key="2">
    <source>
        <dbReference type="EMBL" id="KAF7510223.1"/>
    </source>
</evidence>
<dbReference type="Proteomes" id="UP000606974">
    <property type="component" value="Unassembled WGS sequence"/>
</dbReference>